<evidence type="ECO:0000313" key="4">
    <source>
        <dbReference type="Proteomes" id="UP000677668"/>
    </source>
</evidence>
<feature type="domain" description="Amidohydrolase-related" evidence="2">
    <location>
        <begin position="335"/>
        <end position="428"/>
    </location>
</feature>
<protein>
    <submittedName>
        <fullName evidence="3">Amidohydrolase family protein</fullName>
    </submittedName>
</protein>
<dbReference type="Proteomes" id="UP000677668">
    <property type="component" value="Chromosome 2"/>
</dbReference>
<feature type="signal peptide" evidence="1">
    <location>
        <begin position="1"/>
        <end position="28"/>
    </location>
</feature>
<gene>
    <name evidence="3" type="ORF">J8C05_13150</name>
</gene>
<dbReference type="InterPro" id="IPR032466">
    <property type="entry name" value="Metal_Hydrolase"/>
</dbReference>
<dbReference type="Pfam" id="PF01979">
    <property type="entry name" value="Amidohydro_1"/>
    <property type="match status" value="1"/>
</dbReference>
<feature type="chain" id="PRO_5047506776" evidence="1">
    <location>
        <begin position="29"/>
        <end position="448"/>
    </location>
</feature>
<evidence type="ECO:0000256" key="1">
    <source>
        <dbReference type="SAM" id="SignalP"/>
    </source>
</evidence>
<accession>A0ABX8B444</accession>
<keyword evidence="4" id="KW-1185">Reference proteome</keyword>
<evidence type="ECO:0000313" key="3">
    <source>
        <dbReference type="EMBL" id="QUV95758.1"/>
    </source>
</evidence>
<name>A0ABX8B444_9BACT</name>
<dbReference type="EMBL" id="CP072643">
    <property type="protein sequence ID" value="QUV95758.1"/>
    <property type="molecule type" value="Genomic_DNA"/>
</dbReference>
<proteinExistence type="predicted"/>
<dbReference type="PANTHER" id="PTHR43135:SF3">
    <property type="entry name" value="ALPHA-D-RIBOSE 1-METHYLPHOSPHONATE 5-TRIPHOSPHATE DIPHOSPHATASE"/>
    <property type="match status" value="1"/>
</dbReference>
<dbReference type="InterPro" id="IPR051781">
    <property type="entry name" value="Metallo-dep_Hydrolase"/>
</dbReference>
<dbReference type="InterPro" id="IPR006680">
    <property type="entry name" value="Amidohydro-rel"/>
</dbReference>
<dbReference type="SUPFAM" id="SSF51556">
    <property type="entry name" value="Metallo-dependent hydrolases"/>
    <property type="match status" value="1"/>
</dbReference>
<dbReference type="Gene3D" id="2.30.40.10">
    <property type="entry name" value="Urease, subunit C, domain 1"/>
    <property type="match status" value="1"/>
</dbReference>
<dbReference type="SUPFAM" id="SSF51338">
    <property type="entry name" value="Composite domain of metallo-dependent hydrolases"/>
    <property type="match status" value="1"/>
</dbReference>
<organism evidence="3 4">
    <name type="scientific">Chloracidobacterium sp. N</name>
    <dbReference type="NCBI Taxonomy" id="2821540"/>
    <lineage>
        <taxon>Bacteria</taxon>
        <taxon>Pseudomonadati</taxon>
        <taxon>Acidobacteriota</taxon>
        <taxon>Terriglobia</taxon>
        <taxon>Terriglobales</taxon>
        <taxon>Acidobacteriaceae</taxon>
        <taxon>Chloracidobacterium</taxon>
        <taxon>Chloracidobacterium aggregatum</taxon>
    </lineage>
</organism>
<dbReference type="PANTHER" id="PTHR43135">
    <property type="entry name" value="ALPHA-D-RIBOSE 1-METHYLPHOSPHONATE 5-TRIPHOSPHATE DIPHOSPHATASE"/>
    <property type="match status" value="1"/>
</dbReference>
<dbReference type="Gene3D" id="3.20.20.140">
    <property type="entry name" value="Metal-dependent hydrolases"/>
    <property type="match status" value="1"/>
</dbReference>
<dbReference type="RefSeq" id="WP_211423962.1">
    <property type="nucleotide sequence ID" value="NZ_CP072643.1"/>
</dbReference>
<reference evidence="3 4" key="1">
    <citation type="submission" date="2021-03" db="EMBL/GenBank/DDBJ databases">
        <title>Genomic and phenotypic characterization of Chloracidobacterium isolates provides evidence for multiple species.</title>
        <authorList>
            <person name="Saini M.K."/>
            <person name="Costas A.M.G."/>
            <person name="Tank M."/>
            <person name="Bryant D.A."/>
        </authorList>
    </citation>
    <scope>NUCLEOTIDE SEQUENCE [LARGE SCALE GENOMIC DNA]</scope>
    <source>
        <strain evidence="3 4">N</strain>
    </source>
</reference>
<sequence>MRAVGQLRWFRLAAGLGFCLALTLDALAQQKLDIAPRVTVAIRDARLVTVSGETIERGTLVIRDGRIAAVGATAAIPSGAQIIDGKGLTVYPGMIDAATSLGLVEIPAVAATVDQGEVGDYNPNARAIVAVNPHSAHVRVTRYNGITSAATMPDGGVICGQATFINLYGTSPQEMAVVPSLGLVINFPRLNLGGGGPFAAFRQPPPANIAEAIATRNRRVEELRQVLREASDYGRAKAAAAADPNIPRPATNVVYESLLPALRGEMPVFFRADRAQDIRAVLAFAEDMGLRPIIVGGNDAWMCAAELKAKNVPVILTGVLDLPSREDDPYDVLYENAAKLHQAGVKFCISTGDNGAHVRDLPYHAGMAAAFGLSPQAALRAVTLSAAEVLGVSDRLGSLDVGKMANVVVADGDLLEPRTRVKYAFIDGRPAQLTSRHTELYEQFKERK</sequence>
<dbReference type="InterPro" id="IPR011059">
    <property type="entry name" value="Metal-dep_hydrolase_composite"/>
</dbReference>
<evidence type="ECO:0000259" key="2">
    <source>
        <dbReference type="Pfam" id="PF01979"/>
    </source>
</evidence>
<keyword evidence="1" id="KW-0732">Signal</keyword>